<dbReference type="SMART" id="SM00448">
    <property type="entry name" value="REC"/>
    <property type="match status" value="1"/>
</dbReference>
<dbReference type="FunFam" id="1.10.10.10:FF:000027">
    <property type="entry name" value="Heat shock transcription factor 1"/>
    <property type="match status" value="1"/>
</dbReference>
<sequence length="636" mass="70906">MSNTGGPDFVKKLFKMLEDESYSDIVSWGINGDSFVVKEIDAFTKTILPRHFKHSNFASFVRQLNKYDFHKIRNSDDSNSPYGEQAWEFHHPKFQCDKRDQLDNIKRKTPANQKKIASIAVNDGSNMTHLTELQSQVNNLTKLQTNMNEHLHALSKNYHSVVQDLLNFQKNMVAQDQLMQNLVQYLVNLEAEKSGSYNGGHHSGASGENIPTPFIPSDQAQKLINSYTEVARASFDQMNEISRRAQSIHHIASTCNIKNSSTSLSDSGSNTSNESLEFNTQLPLRSNLSDNNIGNINTSTSSESALPKNYISSQSISAAETINISNGYSSNNVSDTMINLHPSDNGLTVLTVGHLTPRQSQSSSTTNLLPVAISNNNSNSSIPHIDNTSPQRASNTMRVHRSTFVPAWSVPPKVLLVDDDAVYQNIGSKFLQVFGCAIDIAVDGISAVNKMNFERYDLVLMDIVLPNLDGVEATTQIRRFDPNTPIISMTSNTTTQECIKYLSHGMNDILAKPFTKANLLSMLERYCMHLKVMPNFQNIPRPLGTADRPTTTMSNNNLISTDDNLNENWMSNQMPLVMSGDNAYSSGPSFTVMSGDNYMQMMSNVVNTSNGARYLEDNDDNQNQRPRKKPKFELVE</sequence>
<dbReference type="InterPro" id="IPR001789">
    <property type="entry name" value="Sig_transdc_resp-reg_receiver"/>
</dbReference>
<keyword evidence="7 8" id="KW-0539">Nucleus</keyword>
<dbReference type="Proteomes" id="UP000265703">
    <property type="component" value="Unassembled WGS sequence"/>
</dbReference>
<comment type="subcellular location">
    <subcellularLocation>
        <location evidence="1 8">Nucleus</location>
    </subcellularLocation>
</comment>
<evidence type="ECO:0000256" key="8">
    <source>
        <dbReference type="PIRNR" id="PIRNR002595"/>
    </source>
</evidence>
<dbReference type="Gene3D" id="3.40.50.2300">
    <property type="match status" value="1"/>
</dbReference>
<evidence type="ECO:0000256" key="2">
    <source>
        <dbReference type="ARBA" id="ARBA00022553"/>
    </source>
</evidence>
<evidence type="ECO:0000256" key="10">
    <source>
        <dbReference type="SAM" id="MobiDB-lite"/>
    </source>
</evidence>
<comment type="caution">
    <text evidence="12">The sequence shown here is derived from an EMBL/GenBank/DDBJ whole genome shotgun (WGS) entry which is preliminary data.</text>
</comment>
<dbReference type="OrthoDB" id="60033at2759"/>
<keyword evidence="6 8" id="KW-0804">Transcription</keyword>
<feature type="domain" description="Response regulatory" evidence="11">
    <location>
        <begin position="413"/>
        <end position="527"/>
    </location>
</feature>
<dbReference type="GO" id="GO:0043565">
    <property type="term" value="F:sequence-specific DNA binding"/>
    <property type="evidence" value="ECO:0007669"/>
    <property type="project" value="InterPro"/>
</dbReference>
<keyword evidence="3" id="KW-0902">Two-component regulatory system</keyword>
<evidence type="ECO:0000256" key="1">
    <source>
        <dbReference type="ARBA" id="ARBA00004123"/>
    </source>
</evidence>
<keyword evidence="5 8" id="KW-0238">DNA-binding</keyword>
<dbReference type="InterPro" id="IPR014402">
    <property type="entry name" value="Sig_transdc_resp-reg_Skn7"/>
</dbReference>
<dbReference type="PRINTS" id="PR00056">
    <property type="entry name" value="HSFDOMAIN"/>
</dbReference>
<evidence type="ECO:0000313" key="13">
    <source>
        <dbReference type="Proteomes" id="UP000265703"/>
    </source>
</evidence>
<dbReference type="PROSITE" id="PS50110">
    <property type="entry name" value="RESPONSE_REGULATORY"/>
    <property type="match status" value="1"/>
</dbReference>
<dbReference type="Pfam" id="PF00072">
    <property type="entry name" value="Response_reg"/>
    <property type="match status" value="1"/>
</dbReference>
<dbReference type="AlphaFoldDB" id="A0A397TCP5"/>
<dbReference type="STRING" id="658196.A0A397TCP5"/>
<dbReference type="InterPro" id="IPR036388">
    <property type="entry name" value="WH-like_DNA-bd_sf"/>
</dbReference>
<dbReference type="GO" id="GO:0005634">
    <property type="term" value="C:nucleus"/>
    <property type="evidence" value="ECO:0007669"/>
    <property type="project" value="UniProtKB-SubCell"/>
</dbReference>
<gene>
    <name evidence="12" type="ORF">C1645_756045</name>
</gene>
<dbReference type="InterPro" id="IPR000232">
    <property type="entry name" value="HSF_DNA-bd"/>
</dbReference>
<dbReference type="Gene3D" id="1.10.10.10">
    <property type="entry name" value="Winged helix-like DNA-binding domain superfamily/Winged helix DNA-binding domain"/>
    <property type="match status" value="1"/>
</dbReference>
<dbReference type="InterPro" id="IPR011006">
    <property type="entry name" value="CheY-like_superfamily"/>
</dbReference>
<dbReference type="GO" id="GO:0003700">
    <property type="term" value="F:DNA-binding transcription factor activity"/>
    <property type="evidence" value="ECO:0007669"/>
    <property type="project" value="UniProtKB-UniRule"/>
</dbReference>
<evidence type="ECO:0000256" key="3">
    <source>
        <dbReference type="ARBA" id="ARBA00023012"/>
    </source>
</evidence>
<evidence type="ECO:0000256" key="4">
    <source>
        <dbReference type="ARBA" id="ARBA00023015"/>
    </source>
</evidence>
<evidence type="ECO:0000256" key="9">
    <source>
        <dbReference type="PROSITE-ProRule" id="PRU00169"/>
    </source>
</evidence>
<dbReference type="PANTHER" id="PTHR45339:SF1">
    <property type="entry name" value="HYBRID SIGNAL TRANSDUCTION HISTIDINE KINASE J"/>
    <property type="match status" value="1"/>
</dbReference>
<dbReference type="GO" id="GO:0006357">
    <property type="term" value="P:regulation of transcription by RNA polymerase II"/>
    <property type="evidence" value="ECO:0007669"/>
    <property type="project" value="UniProtKB-UniRule"/>
</dbReference>
<organism evidence="12 13">
    <name type="scientific">Glomus cerebriforme</name>
    <dbReference type="NCBI Taxonomy" id="658196"/>
    <lineage>
        <taxon>Eukaryota</taxon>
        <taxon>Fungi</taxon>
        <taxon>Fungi incertae sedis</taxon>
        <taxon>Mucoromycota</taxon>
        <taxon>Glomeromycotina</taxon>
        <taxon>Glomeromycetes</taxon>
        <taxon>Glomerales</taxon>
        <taxon>Glomeraceae</taxon>
        <taxon>Glomus</taxon>
    </lineage>
</organism>
<feature type="modified residue" description="4-aspartylphosphate" evidence="9">
    <location>
        <position position="462"/>
    </location>
</feature>
<feature type="region of interest" description="Disordered" evidence="10">
    <location>
        <begin position="611"/>
        <end position="636"/>
    </location>
</feature>
<reference evidence="12 13" key="1">
    <citation type="submission" date="2018-06" db="EMBL/GenBank/DDBJ databases">
        <title>Comparative genomics reveals the genomic features of Rhizophagus irregularis, R. cerebriforme, R. diaphanum and Gigaspora rosea, and their symbiotic lifestyle signature.</title>
        <authorList>
            <person name="Morin E."/>
            <person name="San Clemente H."/>
            <person name="Chen E.C.H."/>
            <person name="De La Providencia I."/>
            <person name="Hainaut M."/>
            <person name="Kuo A."/>
            <person name="Kohler A."/>
            <person name="Murat C."/>
            <person name="Tang N."/>
            <person name="Roy S."/>
            <person name="Loubradou J."/>
            <person name="Henrissat B."/>
            <person name="Grigoriev I.V."/>
            <person name="Corradi N."/>
            <person name="Roux C."/>
            <person name="Martin F.M."/>
        </authorList>
    </citation>
    <scope>NUCLEOTIDE SEQUENCE [LARGE SCALE GENOMIC DNA]</scope>
    <source>
        <strain evidence="12 13">DAOM 227022</strain>
    </source>
</reference>
<protein>
    <recommendedName>
        <fullName evidence="8">Transcription factor</fullName>
    </recommendedName>
</protein>
<dbReference type="SMART" id="SM00415">
    <property type="entry name" value="HSF"/>
    <property type="match status" value="1"/>
</dbReference>
<dbReference type="PIRSF" id="PIRSF002595">
    <property type="entry name" value="RR_SKN7"/>
    <property type="match status" value="1"/>
</dbReference>
<dbReference type="GO" id="GO:0000156">
    <property type="term" value="F:phosphorelay response regulator activity"/>
    <property type="evidence" value="ECO:0007669"/>
    <property type="project" value="InterPro"/>
</dbReference>
<dbReference type="SUPFAM" id="SSF46785">
    <property type="entry name" value="Winged helix' DNA-binding domain"/>
    <property type="match status" value="1"/>
</dbReference>
<keyword evidence="13" id="KW-1185">Reference proteome</keyword>
<proteinExistence type="predicted"/>
<accession>A0A397TCP5</accession>
<evidence type="ECO:0000313" key="12">
    <source>
        <dbReference type="EMBL" id="RIA95968.1"/>
    </source>
</evidence>
<evidence type="ECO:0000256" key="5">
    <source>
        <dbReference type="ARBA" id="ARBA00023125"/>
    </source>
</evidence>
<dbReference type="InterPro" id="IPR036390">
    <property type="entry name" value="WH_DNA-bd_sf"/>
</dbReference>
<evidence type="ECO:0000259" key="11">
    <source>
        <dbReference type="PROSITE" id="PS50110"/>
    </source>
</evidence>
<evidence type="ECO:0000256" key="6">
    <source>
        <dbReference type="ARBA" id="ARBA00023163"/>
    </source>
</evidence>
<dbReference type="PROSITE" id="PS00434">
    <property type="entry name" value="HSF_DOMAIN"/>
    <property type="match status" value="1"/>
</dbReference>
<name>A0A397TCP5_9GLOM</name>
<dbReference type="FunFam" id="3.40.50.2300:FF:000212">
    <property type="entry name" value="Stress response regulator/HFS transcription factor"/>
    <property type="match status" value="1"/>
</dbReference>
<keyword evidence="4 8" id="KW-0805">Transcription regulation</keyword>
<dbReference type="EMBL" id="QKYT01000052">
    <property type="protein sequence ID" value="RIA95968.1"/>
    <property type="molecule type" value="Genomic_DNA"/>
</dbReference>
<keyword evidence="2 9" id="KW-0597">Phosphoprotein</keyword>
<dbReference type="Pfam" id="PF00447">
    <property type="entry name" value="HSF_DNA-bind"/>
    <property type="match status" value="1"/>
</dbReference>
<dbReference type="CDD" id="cd17546">
    <property type="entry name" value="REC_hyHK_CKI1_RcsC-like"/>
    <property type="match status" value="1"/>
</dbReference>
<dbReference type="PANTHER" id="PTHR45339">
    <property type="entry name" value="HYBRID SIGNAL TRANSDUCTION HISTIDINE KINASE J"/>
    <property type="match status" value="1"/>
</dbReference>
<evidence type="ECO:0000256" key="7">
    <source>
        <dbReference type="ARBA" id="ARBA00023242"/>
    </source>
</evidence>
<dbReference type="SUPFAM" id="SSF52172">
    <property type="entry name" value="CheY-like"/>
    <property type="match status" value="1"/>
</dbReference>